<geneLocation type="plasmid" evidence="2 3">
    <name>1</name>
</geneLocation>
<evidence type="ECO:0008006" key="4">
    <source>
        <dbReference type="Google" id="ProtNLM"/>
    </source>
</evidence>
<evidence type="ECO:0000313" key="3">
    <source>
        <dbReference type="Proteomes" id="UP000019151"/>
    </source>
</evidence>
<evidence type="ECO:0000313" key="2">
    <source>
        <dbReference type="EMBL" id="AHG92170.1"/>
    </source>
</evidence>
<dbReference type="KEGG" id="gba:J421_4567"/>
<dbReference type="KEGG" id="gba:J421_4635"/>
<organism evidence="2 3">
    <name type="scientific">Gemmatirosa kalamazoonensis</name>
    <dbReference type="NCBI Taxonomy" id="861299"/>
    <lineage>
        <taxon>Bacteria</taxon>
        <taxon>Pseudomonadati</taxon>
        <taxon>Gemmatimonadota</taxon>
        <taxon>Gemmatimonadia</taxon>
        <taxon>Gemmatimonadales</taxon>
        <taxon>Gemmatimonadaceae</taxon>
        <taxon>Gemmatirosa</taxon>
    </lineage>
</organism>
<dbReference type="Proteomes" id="UP000019151">
    <property type="component" value="Plasmid 1"/>
</dbReference>
<dbReference type="AlphaFoldDB" id="W0RP88"/>
<keyword evidence="2" id="KW-0614">Plasmid</keyword>
<dbReference type="EMBL" id="CP007129">
    <property type="protein sequence ID" value="AHG92170.1"/>
    <property type="molecule type" value="Genomic_DNA"/>
</dbReference>
<dbReference type="HOGENOM" id="CLU_2806323_0_0_0"/>
<accession>W0RP88</accession>
<name>W0RP88_9BACT</name>
<proteinExistence type="predicted"/>
<sequence length="67" mass="7548">MPSASDERKRRFEAALKLAGETMESWAQKQGISYGHLYFVLSGQRESARLSRLIEAFIADHLPPQVA</sequence>
<gene>
    <name evidence="1" type="ORF">J421_4567</name>
    <name evidence="2" type="ORF">J421_4635</name>
</gene>
<protein>
    <recommendedName>
        <fullName evidence="4">Transcriptional regulator</fullName>
    </recommendedName>
</protein>
<keyword evidence="3" id="KW-1185">Reference proteome</keyword>
<reference evidence="2 3" key="2">
    <citation type="journal article" date="2014" name="Genome Announc.">
        <title>Genome Sequence and Methylome of Soil Bacterium Gemmatirosa kalamazoonensis KBS708T, a Member of the Rarely Cultivated Gemmatimonadetes Phylum.</title>
        <authorList>
            <person name="Debruyn J.M."/>
            <person name="Radosevich M."/>
            <person name="Wommack K.E."/>
            <person name="Polson S.W."/>
            <person name="Hauser L.J."/>
            <person name="Fawaz M.N."/>
            <person name="Korlach J."/>
            <person name="Tsai Y.C."/>
        </authorList>
    </citation>
    <scope>NUCLEOTIDE SEQUENCE [LARGE SCALE GENOMIC DNA]</scope>
    <source>
        <strain evidence="2 3">KBS708</strain>
        <plasmid evidence="2">1</plasmid>
        <plasmid evidence="3">Plasmid 1</plasmid>
    </source>
</reference>
<dbReference type="EMBL" id="CP007129">
    <property type="protein sequence ID" value="AHG92102.1"/>
    <property type="molecule type" value="Genomic_DNA"/>
</dbReference>
<dbReference type="RefSeq" id="WP_025413523.1">
    <property type="nucleotide sequence ID" value="NZ_CP007129.1"/>
</dbReference>
<evidence type="ECO:0000313" key="1">
    <source>
        <dbReference type="EMBL" id="AHG92102.1"/>
    </source>
</evidence>
<reference evidence="2" key="1">
    <citation type="submission" date="2013-12" db="EMBL/GenBank/DDBJ databases">
        <authorList>
            <person name="DeBruyn J.M."/>
            <person name="Radosevich M."/>
            <person name="Wommack K.Eric."/>
            <person name="Polson S."/>
            <person name="Hauser L.J."/>
            <person name="Fawaz M.N."/>
            <person name="Korlach J."/>
            <person name="Tsai Y.-C."/>
        </authorList>
    </citation>
    <scope>NUCLEOTIDE SEQUENCE</scope>
    <source>
        <strain evidence="2">KBS708</strain>
        <plasmid evidence="2">1</plasmid>
    </source>
</reference>
<dbReference type="InParanoid" id="W0RP88"/>